<proteinExistence type="predicted"/>
<dbReference type="EMBL" id="CP025704">
    <property type="protein sequence ID" value="AUN99053.1"/>
    <property type="molecule type" value="Genomic_DNA"/>
</dbReference>
<sequence length="138" mass="15581">MKSLIILTMSMVLATPLFAQNEAANDREIERDITEGKIQAAESLWLRDMEKGIDLKQQKAAALIVLVANRAQERVSIGDDNVREEAEYAHVGFVARLQGIHEDREALARKEIQPDYATLQNYSKRLDALISDLQAFLK</sequence>
<keyword evidence="2" id="KW-1185">Reference proteome</keyword>
<evidence type="ECO:0000313" key="2">
    <source>
        <dbReference type="Proteomes" id="UP000235584"/>
    </source>
</evidence>
<evidence type="ECO:0000313" key="1">
    <source>
        <dbReference type="EMBL" id="AUN99053.1"/>
    </source>
</evidence>
<reference evidence="1 2" key="1">
    <citation type="submission" date="2018-01" db="EMBL/GenBank/DDBJ databases">
        <title>Complete genome sequence of Bacteriovorax stolpii DSM12778.</title>
        <authorList>
            <person name="Tang B."/>
            <person name="Chang J."/>
        </authorList>
    </citation>
    <scope>NUCLEOTIDE SEQUENCE [LARGE SCALE GENOMIC DNA]</scope>
    <source>
        <strain evidence="1 2">DSM 12778</strain>
    </source>
</reference>
<protein>
    <submittedName>
        <fullName evidence="1">Uncharacterized protein</fullName>
    </submittedName>
</protein>
<dbReference type="KEGG" id="bsto:C0V70_13260"/>
<organism evidence="1 2">
    <name type="scientific">Bacteriovorax stolpii</name>
    <name type="common">Bdellovibrio stolpii</name>
    <dbReference type="NCBI Taxonomy" id="960"/>
    <lineage>
        <taxon>Bacteria</taxon>
        <taxon>Pseudomonadati</taxon>
        <taxon>Bdellovibrionota</taxon>
        <taxon>Bacteriovoracia</taxon>
        <taxon>Bacteriovoracales</taxon>
        <taxon>Bacteriovoracaceae</taxon>
        <taxon>Bacteriovorax</taxon>
    </lineage>
</organism>
<gene>
    <name evidence="1" type="ORF">C0V70_13260</name>
</gene>
<name>A0A2K9NU59_BACTC</name>
<dbReference type="Proteomes" id="UP000235584">
    <property type="component" value="Chromosome"/>
</dbReference>
<dbReference type="AlphaFoldDB" id="A0A2K9NU59"/>
<accession>A0A2K9NU59</accession>
<dbReference type="RefSeq" id="WP_102244344.1">
    <property type="nucleotide sequence ID" value="NZ_CP025704.1"/>
</dbReference>